<sequence length="286" mass="31844">MAAQLKIKHILFSITIGFAVLATGCGKTKNEFNGYIDTDMSYLSSSFSGRLQTLNVQRGDLVEASQKLFEVDPTYESISASIDQHNVDALQAEYEQVKNQIVYAKQRLKRERTMAKSDASSKDDVDLALKNLDVLNNQLKSIESRIGASRGVTERTLWQKSQKNGTATLDGMIFDTYMQEGEFVQAGQPIVAFITPKSLKVTFFVAEPDISKVKLASKVQLSVDGKEEPLTATIDYISSKAEYTPPVIFSREERAKLVFKVIARPEKVDLQSIHLGQPVTVRSTHE</sequence>
<gene>
    <name evidence="4" type="ORF">ICHIAU1_22500</name>
</gene>
<dbReference type="GO" id="GO:0015562">
    <property type="term" value="F:efflux transmembrane transporter activity"/>
    <property type="evidence" value="ECO:0007669"/>
    <property type="project" value="TreeGrafter"/>
</dbReference>
<organism evidence="4 5">
    <name type="scientific">Fluviibacter phosphoraccumulans</name>
    <dbReference type="NCBI Taxonomy" id="1751046"/>
    <lineage>
        <taxon>Bacteria</taxon>
        <taxon>Pseudomonadati</taxon>
        <taxon>Pseudomonadota</taxon>
        <taxon>Betaproteobacteria</taxon>
        <taxon>Rhodocyclales</taxon>
        <taxon>Fluviibacteraceae</taxon>
        <taxon>Fluviibacter</taxon>
    </lineage>
</organism>
<dbReference type="Proteomes" id="UP000463961">
    <property type="component" value="Chromosome"/>
</dbReference>
<dbReference type="OrthoDB" id="8558741at2"/>
<dbReference type="EMBL" id="AP022345">
    <property type="protein sequence ID" value="BBU69967.1"/>
    <property type="molecule type" value="Genomic_DNA"/>
</dbReference>
<name>A0A7R6TNV0_9RHOO</name>
<dbReference type="GO" id="GO:1990281">
    <property type="term" value="C:efflux pump complex"/>
    <property type="evidence" value="ECO:0007669"/>
    <property type="project" value="TreeGrafter"/>
</dbReference>
<dbReference type="GO" id="GO:1990195">
    <property type="term" value="C:macrolide transmembrane transporter complex"/>
    <property type="evidence" value="ECO:0007669"/>
    <property type="project" value="InterPro"/>
</dbReference>
<dbReference type="Pfam" id="PF25917">
    <property type="entry name" value="BSH_RND"/>
    <property type="match status" value="1"/>
</dbReference>
<dbReference type="PANTHER" id="PTHR30469">
    <property type="entry name" value="MULTIDRUG RESISTANCE PROTEIN MDTA"/>
    <property type="match status" value="1"/>
</dbReference>
<dbReference type="Gene3D" id="2.40.30.170">
    <property type="match status" value="1"/>
</dbReference>
<reference evidence="5" key="1">
    <citation type="submission" date="2020-01" db="EMBL/GenBank/DDBJ databases">
        <title>Phosphoaccumulans saitamaens gen. nov., sp. nov., a polyphosphate accumulating bacterium isolated from surface river water.</title>
        <authorList>
            <person name="Watanabe K."/>
            <person name="Suda W."/>
        </authorList>
    </citation>
    <scope>NUCLEOTIDE SEQUENCE [LARGE SCALE GENOMIC DNA]</scope>
    <source>
        <strain evidence="5">ICHIAU1</strain>
    </source>
</reference>
<feature type="coiled-coil region" evidence="2">
    <location>
        <begin position="80"/>
        <end position="145"/>
    </location>
</feature>
<feature type="domain" description="Multidrug resistance protein MdtA-like barrel-sandwich hybrid" evidence="3">
    <location>
        <begin position="45"/>
        <end position="190"/>
    </location>
</feature>
<dbReference type="RefSeq" id="WP_162049391.1">
    <property type="nucleotide sequence ID" value="NZ_AP022345.1"/>
</dbReference>
<evidence type="ECO:0000313" key="5">
    <source>
        <dbReference type="Proteomes" id="UP000463961"/>
    </source>
</evidence>
<dbReference type="Gene3D" id="6.10.140.1990">
    <property type="match status" value="1"/>
</dbReference>
<dbReference type="GO" id="GO:1990961">
    <property type="term" value="P:xenobiotic detoxification by transmembrane export across the plasma membrane"/>
    <property type="evidence" value="ECO:0007669"/>
    <property type="project" value="InterPro"/>
</dbReference>
<evidence type="ECO:0000313" key="4">
    <source>
        <dbReference type="EMBL" id="BBU69967.1"/>
    </source>
</evidence>
<proteinExistence type="predicted"/>
<dbReference type="PROSITE" id="PS51257">
    <property type="entry name" value="PROKAR_LIPOPROTEIN"/>
    <property type="match status" value="1"/>
</dbReference>
<dbReference type="AlphaFoldDB" id="A0A7R6TNV0"/>
<evidence type="ECO:0000259" key="3">
    <source>
        <dbReference type="Pfam" id="PF25917"/>
    </source>
</evidence>
<evidence type="ECO:0000256" key="2">
    <source>
        <dbReference type="SAM" id="Coils"/>
    </source>
</evidence>
<dbReference type="SUPFAM" id="SSF111369">
    <property type="entry name" value="HlyD-like secretion proteins"/>
    <property type="match status" value="1"/>
</dbReference>
<protein>
    <submittedName>
        <fullName evidence="4">Hemolysin D</fullName>
    </submittedName>
</protein>
<accession>A0A7R6TNV0</accession>
<evidence type="ECO:0000256" key="1">
    <source>
        <dbReference type="ARBA" id="ARBA00023054"/>
    </source>
</evidence>
<keyword evidence="5" id="KW-1185">Reference proteome</keyword>
<dbReference type="GO" id="GO:0019898">
    <property type="term" value="C:extrinsic component of membrane"/>
    <property type="evidence" value="ECO:0007669"/>
    <property type="project" value="InterPro"/>
</dbReference>
<dbReference type="InterPro" id="IPR030190">
    <property type="entry name" value="MacA_alpha-hairpin_sf"/>
</dbReference>
<dbReference type="GO" id="GO:0030313">
    <property type="term" value="C:cell envelope"/>
    <property type="evidence" value="ECO:0007669"/>
    <property type="project" value="UniProtKB-SubCell"/>
</dbReference>
<dbReference type="InterPro" id="IPR058625">
    <property type="entry name" value="MdtA-like_BSH"/>
</dbReference>
<keyword evidence="1 2" id="KW-0175">Coiled coil</keyword>